<feature type="region of interest" description="Disordered" evidence="1">
    <location>
        <begin position="212"/>
        <end position="233"/>
    </location>
</feature>
<sequence length="295" mass="34382">MTSISVPEQEPLPQDSTSSSNDTSSRRTDSNSSDIRSRYWTFLFDNLKRSIDQIYQTCESDQNLLQCQEVIQFLCQYCKNFEILIKTWQHKQQPNSITEPKRDYLSTSLIELPIRLERSCFRTFEHSQSICDGELFHSDNFLRRQKSLHNSDIHLNIINSTPHRYSNDSAKSKRQKANKYRIIAESSSLLSLPSLFSPSTLTNESSMTLVASTNQSLSSTKRMSTDETVEDADDEKDIRDDVINANRHYRYYRQLSIASNHRIKQQVLTSEEDDEDTLLRNHRGMVDFMDRVRQS</sequence>
<dbReference type="AlphaFoldDB" id="A0A821TEZ8"/>
<organism evidence="3 4">
    <name type="scientific">Rotaria socialis</name>
    <dbReference type="NCBI Taxonomy" id="392032"/>
    <lineage>
        <taxon>Eukaryota</taxon>
        <taxon>Metazoa</taxon>
        <taxon>Spiralia</taxon>
        <taxon>Gnathifera</taxon>
        <taxon>Rotifera</taxon>
        <taxon>Eurotatoria</taxon>
        <taxon>Bdelloidea</taxon>
        <taxon>Philodinida</taxon>
        <taxon>Philodinidae</taxon>
        <taxon>Rotaria</taxon>
    </lineage>
</organism>
<comment type="caution">
    <text evidence="3">The sequence shown here is derived from an EMBL/GenBank/DDBJ whole genome shotgun (WGS) entry which is preliminary data.</text>
</comment>
<dbReference type="PANTHER" id="PTHR31434:SF2">
    <property type="entry name" value="S PHASE CYCLIN A-ASSOCIATED PROTEIN IN THE ENDOPLASMIC RETICULUM"/>
    <property type="match status" value="1"/>
</dbReference>
<feature type="region of interest" description="Disordered" evidence="1">
    <location>
        <begin position="1"/>
        <end position="32"/>
    </location>
</feature>
<evidence type="ECO:0000313" key="4">
    <source>
        <dbReference type="Proteomes" id="UP000663848"/>
    </source>
</evidence>
<dbReference type="Pfam" id="PF16501">
    <property type="entry name" value="SCAPER_N"/>
    <property type="match status" value="1"/>
</dbReference>
<evidence type="ECO:0000259" key="2">
    <source>
        <dbReference type="Pfam" id="PF16501"/>
    </source>
</evidence>
<dbReference type="PANTHER" id="PTHR31434">
    <property type="entry name" value="S PHASE CYCLIN A-ASSOCIATED PROTEIN IN THE ENDOPLASMIC RETICULUM"/>
    <property type="match status" value="1"/>
</dbReference>
<dbReference type="EMBL" id="CAJOBR010008072">
    <property type="protein sequence ID" value="CAF4873610.1"/>
    <property type="molecule type" value="Genomic_DNA"/>
</dbReference>
<evidence type="ECO:0000313" key="3">
    <source>
        <dbReference type="EMBL" id="CAF4873610.1"/>
    </source>
</evidence>
<evidence type="ECO:0000256" key="1">
    <source>
        <dbReference type="SAM" id="MobiDB-lite"/>
    </source>
</evidence>
<accession>A0A821TEZ8</accession>
<feature type="compositionally biased region" description="Polar residues" evidence="1">
    <location>
        <begin position="212"/>
        <end position="222"/>
    </location>
</feature>
<proteinExistence type="predicted"/>
<gene>
    <name evidence="3" type="ORF">QYT958_LOCUS28833</name>
</gene>
<name>A0A821TEZ8_9BILA</name>
<reference evidence="3" key="1">
    <citation type="submission" date="2021-02" db="EMBL/GenBank/DDBJ databases">
        <authorList>
            <person name="Nowell W R."/>
        </authorList>
    </citation>
    <scope>NUCLEOTIDE SEQUENCE</scope>
</reference>
<protein>
    <recommendedName>
        <fullName evidence="2">S phase cyclin A-associated protein in the endoplasmic reticulum N-terminal domain-containing protein</fullName>
    </recommendedName>
</protein>
<dbReference type="InterPro" id="IPR032446">
    <property type="entry name" value="SCAPER_N"/>
</dbReference>
<feature type="domain" description="S phase cyclin A-associated protein in the endoplasmic reticulum N-terminal" evidence="2">
    <location>
        <begin position="30"/>
        <end position="96"/>
    </location>
</feature>
<dbReference type="Proteomes" id="UP000663848">
    <property type="component" value="Unassembled WGS sequence"/>
</dbReference>